<comment type="caution">
    <text evidence="1">The sequence shown here is derived from an EMBL/GenBank/DDBJ whole genome shotgun (WGS) entry which is preliminary data.</text>
</comment>
<dbReference type="EMBL" id="JADJMH010000001">
    <property type="protein sequence ID" value="MBK7673516.1"/>
    <property type="molecule type" value="Genomic_DNA"/>
</dbReference>
<dbReference type="Pfam" id="PF11743">
    <property type="entry name" value="DUF3301"/>
    <property type="match status" value="1"/>
</dbReference>
<organism evidence="1 2">
    <name type="scientific">Candidatus Accumulibacter proximus</name>
    <dbReference type="NCBI Taxonomy" id="2954385"/>
    <lineage>
        <taxon>Bacteria</taxon>
        <taxon>Pseudomonadati</taxon>
        <taxon>Pseudomonadota</taxon>
        <taxon>Betaproteobacteria</taxon>
        <taxon>Candidatus Accumulibacter</taxon>
    </lineage>
</organism>
<protein>
    <submittedName>
        <fullName evidence="1">DUF3301 domain-containing protein</fullName>
    </submittedName>
</protein>
<name>A0A935PX09_9PROT</name>
<accession>A0A935PX09</accession>
<proteinExistence type="predicted"/>
<evidence type="ECO:0000313" key="2">
    <source>
        <dbReference type="Proteomes" id="UP000697998"/>
    </source>
</evidence>
<evidence type="ECO:0000313" key="1">
    <source>
        <dbReference type="EMBL" id="MBK7673516.1"/>
    </source>
</evidence>
<gene>
    <name evidence="1" type="ORF">IPJ27_01400</name>
</gene>
<dbReference type="AlphaFoldDB" id="A0A935PX09"/>
<reference evidence="1 2" key="1">
    <citation type="submission" date="2020-10" db="EMBL/GenBank/DDBJ databases">
        <title>Connecting structure to function with the recovery of over 1000 high-quality activated sludge metagenome-assembled genomes encoding full-length rRNA genes using long-read sequencing.</title>
        <authorList>
            <person name="Singleton C.M."/>
            <person name="Petriglieri F."/>
            <person name="Kristensen J.M."/>
            <person name="Kirkegaard R.H."/>
            <person name="Michaelsen T.Y."/>
            <person name="Andersen M.H."/>
            <person name="Karst S.M."/>
            <person name="Dueholm M.S."/>
            <person name="Nielsen P.H."/>
            <person name="Albertsen M."/>
        </authorList>
    </citation>
    <scope>NUCLEOTIDE SEQUENCE [LARGE SCALE GENOMIC DNA]</scope>
    <source>
        <strain evidence="1">EsbW_18-Q3-R4-48_BATAC.285</strain>
    </source>
</reference>
<dbReference type="Proteomes" id="UP000697998">
    <property type="component" value="Unassembled WGS sequence"/>
</dbReference>
<dbReference type="InterPro" id="IPR021732">
    <property type="entry name" value="DUF3301"/>
</dbReference>
<sequence length="117" mass="13000">MPWMETISLLVLLALAWFWFDSFQARAAAMAAARAACAAENLLLLDDTVALGGLRPARDDEGRLRLRRVYRFEYSDTGDNRRQGHVTLLGSDLLMLHLPHAPAPRLRVVASGSEEVP</sequence>